<dbReference type="Proteomes" id="UP001359485">
    <property type="component" value="Unassembled WGS sequence"/>
</dbReference>
<evidence type="ECO:0000313" key="2">
    <source>
        <dbReference type="EMBL" id="KAK6621593.1"/>
    </source>
</evidence>
<comment type="caution">
    <text evidence="2">The sequence shown here is derived from an EMBL/GenBank/DDBJ whole genome shotgun (WGS) entry which is preliminary data.</text>
</comment>
<proteinExistence type="predicted"/>
<reference evidence="2 3" key="1">
    <citation type="submission" date="2023-09" db="EMBL/GenBank/DDBJ databases">
        <title>Genomes of two closely related lineages of the louse Polyplax serrata with different host specificities.</title>
        <authorList>
            <person name="Martinu J."/>
            <person name="Tarabai H."/>
            <person name="Stefka J."/>
            <person name="Hypsa V."/>
        </authorList>
    </citation>
    <scope>NUCLEOTIDE SEQUENCE [LARGE SCALE GENOMIC DNA]</scope>
    <source>
        <strain evidence="2">98ZLc_SE</strain>
    </source>
</reference>
<dbReference type="PROSITE" id="PS51186">
    <property type="entry name" value="GNAT"/>
    <property type="match status" value="1"/>
</dbReference>
<feature type="domain" description="N-acetyltransferase" evidence="1">
    <location>
        <begin position="221"/>
        <end position="360"/>
    </location>
</feature>
<sequence>MSVLLCGLEAQPLHPLTCAEGGGYRVDSIGLSFFSASVDLARVVVCFYHPADKIFVSSGKKDMELLPEGKNFRLVAKEELPEILNVLEKYLLESLKFHQTVKTYLKDCVWEFHFYVSKDWPNDPICLHFPGMTSSPNGLLYESFSVFCPKSRLDLLSLLEEENILLDWSKPIYLNFTHTSITERLESFYETIGTVEKVIGDVYMCEEPKRDGEPENVQEGFEIRQLKLEDVGTIHELYPANDMEAVSVFEKLIIRLPAFGVFCSGELAAWMVQSYYGAMFSMQTRPEFRRRGYGILLARKLMNLVIERGYLPYVVIRPENDASKSLYTKLGFRKIYQTARVVFKPYEPTTERTSTGKSKT</sequence>
<dbReference type="SUPFAM" id="SSF55729">
    <property type="entry name" value="Acyl-CoA N-acyltransferases (Nat)"/>
    <property type="match status" value="1"/>
</dbReference>
<evidence type="ECO:0000313" key="3">
    <source>
        <dbReference type="Proteomes" id="UP001359485"/>
    </source>
</evidence>
<dbReference type="PANTHER" id="PTHR20958">
    <property type="entry name" value="GLYCINE N-ACYLTRANSFERASE-LIKE PROTEIN"/>
    <property type="match status" value="1"/>
</dbReference>
<protein>
    <recommendedName>
        <fullName evidence="1">N-acetyltransferase domain-containing protein</fullName>
    </recommendedName>
</protein>
<gene>
    <name evidence="2" type="ORF">RUM44_001400</name>
</gene>
<dbReference type="InterPro" id="IPR000182">
    <property type="entry name" value="GNAT_dom"/>
</dbReference>
<name>A0ABR1AJY0_POLSC</name>
<dbReference type="InterPro" id="IPR053225">
    <property type="entry name" value="Acyl-CoA_N-acyltransferase"/>
</dbReference>
<dbReference type="InterPro" id="IPR013653">
    <property type="entry name" value="GCN5-like_dom"/>
</dbReference>
<accession>A0ABR1AJY0</accession>
<dbReference type="EMBL" id="JAWJWF010000047">
    <property type="protein sequence ID" value="KAK6621593.1"/>
    <property type="molecule type" value="Genomic_DNA"/>
</dbReference>
<dbReference type="Gene3D" id="3.40.630.30">
    <property type="match status" value="1"/>
</dbReference>
<dbReference type="PANTHER" id="PTHR20958:SF9">
    <property type="entry name" value="RE58324P"/>
    <property type="match status" value="1"/>
</dbReference>
<keyword evidence="3" id="KW-1185">Reference proteome</keyword>
<dbReference type="InterPro" id="IPR016181">
    <property type="entry name" value="Acyl_CoA_acyltransferase"/>
</dbReference>
<dbReference type="Pfam" id="PF08445">
    <property type="entry name" value="FR47"/>
    <property type="match status" value="1"/>
</dbReference>
<organism evidence="2 3">
    <name type="scientific">Polyplax serrata</name>
    <name type="common">Common mouse louse</name>
    <dbReference type="NCBI Taxonomy" id="468196"/>
    <lineage>
        <taxon>Eukaryota</taxon>
        <taxon>Metazoa</taxon>
        <taxon>Ecdysozoa</taxon>
        <taxon>Arthropoda</taxon>
        <taxon>Hexapoda</taxon>
        <taxon>Insecta</taxon>
        <taxon>Pterygota</taxon>
        <taxon>Neoptera</taxon>
        <taxon>Paraneoptera</taxon>
        <taxon>Psocodea</taxon>
        <taxon>Troctomorpha</taxon>
        <taxon>Phthiraptera</taxon>
        <taxon>Anoplura</taxon>
        <taxon>Polyplacidae</taxon>
        <taxon>Polyplax</taxon>
    </lineage>
</organism>
<evidence type="ECO:0000259" key="1">
    <source>
        <dbReference type="PROSITE" id="PS51186"/>
    </source>
</evidence>